<dbReference type="Pfam" id="PF00403">
    <property type="entry name" value="HMA"/>
    <property type="match status" value="1"/>
</dbReference>
<feature type="domain" description="HMA" evidence="3">
    <location>
        <begin position="3"/>
        <end position="68"/>
    </location>
</feature>
<dbReference type="PROSITE" id="PS50846">
    <property type="entry name" value="HMA_2"/>
    <property type="match status" value="1"/>
</dbReference>
<dbReference type="InterPro" id="IPR017969">
    <property type="entry name" value="Heavy-metal-associated_CS"/>
</dbReference>
<feature type="transmembrane region" description="Helical" evidence="2">
    <location>
        <begin position="120"/>
        <end position="145"/>
    </location>
</feature>
<dbReference type="STRING" id="1618443.UV73_C0004G0134"/>
<proteinExistence type="predicted"/>
<dbReference type="Proteomes" id="UP000034894">
    <property type="component" value="Unassembled WGS sequence"/>
</dbReference>
<feature type="transmembrane region" description="Helical" evidence="2">
    <location>
        <begin position="192"/>
        <end position="213"/>
    </location>
</feature>
<keyword evidence="1" id="KW-0479">Metal-binding</keyword>
<dbReference type="InterPro" id="IPR008972">
    <property type="entry name" value="Cupredoxin"/>
</dbReference>
<dbReference type="InterPro" id="IPR006121">
    <property type="entry name" value="HMA_dom"/>
</dbReference>
<dbReference type="SUPFAM" id="SSF49503">
    <property type="entry name" value="Cupredoxins"/>
    <property type="match status" value="2"/>
</dbReference>
<dbReference type="EMBL" id="LCFP01000004">
    <property type="protein sequence ID" value="KKS97992.1"/>
    <property type="molecule type" value="Genomic_DNA"/>
</dbReference>
<dbReference type="SUPFAM" id="SSF55008">
    <property type="entry name" value="HMA, heavy metal-associated domain"/>
    <property type="match status" value="1"/>
</dbReference>
<keyword evidence="2" id="KW-0472">Membrane</keyword>
<dbReference type="PANTHER" id="PTHR42208:SF1">
    <property type="entry name" value="HEAVY METAL TRANSPORTER"/>
    <property type="match status" value="1"/>
</dbReference>
<dbReference type="CDD" id="cd00371">
    <property type="entry name" value="HMA"/>
    <property type="match status" value="1"/>
</dbReference>
<sequence>MIKTASVPIKGMHCRSCELLIEGELCSLEGVKKVAVSQKKGLAEIAYKGNLNYEAVNSTIEGAGYSIGLPEKKPLFTRDFNIYQEIIIFLIAVFLGYVLLDIFGIKIALPAISNHPSSLLVVLLIGLTAGFSTCMALIGGLVLGVSARFAEKHSLATPLEKFKPHLFFNLGRIGSYLFFGAIIGWFGSFFQLSGFGLGMLTVFVSMVMLLMGLQLTGLSPRLEDFKLTLPAGVGKILRINSKKEAEYSNKNSVFMGGLTFFLPCGFTQAMQLFAMTTGNPVSGALIMGTFALGTAPGLLGIGGLTSLVKGAFAQSFFRIAGVVVIVLSLFNLNNGLNLTGLNPGYFNFPGKTTVVAAADTEGVQLENGKQVIRMVQDAGGYNPKVFTVKKGVPVRWVIDSKDPNTCAASIVADKIGVQKLLHPGENVIEFTPSEEGVIRFTCSMGMFSGSIRVVNDVNGIQVQAATLPDDTAAVKTANSAGGASCGSGGCGCGGGGQKQVQNTNVTPVKAQENKDEQIIKTVYTQNTDISPNAFEVNAGKPVRMEIEVKDNGSGCMATIAVPGLADNPQFLKKGETIVLEFTPKTPGEYPITCAMGVPRGIIKVV</sequence>
<gene>
    <name evidence="4" type="ORF">UV73_C0004G0134</name>
</gene>
<evidence type="ECO:0000256" key="2">
    <source>
        <dbReference type="SAM" id="Phobius"/>
    </source>
</evidence>
<dbReference type="Pfam" id="PF13473">
    <property type="entry name" value="Cupredoxin_1"/>
    <property type="match status" value="2"/>
</dbReference>
<evidence type="ECO:0000259" key="3">
    <source>
        <dbReference type="PROSITE" id="PS50846"/>
    </source>
</evidence>
<reference evidence="4 5" key="1">
    <citation type="journal article" date="2015" name="Nature">
        <title>rRNA introns, odd ribosomes, and small enigmatic genomes across a large radiation of phyla.</title>
        <authorList>
            <person name="Brown C.T."/>
            <person name="Hug L.A."/>
            <person name="Thomas B.C."/>
            <person name="Sharon I."/>
            <person name="Castelle C.J."/>
            <person name="Singh A."/>
            <person name="Wilkins M.J."/>
            <person name="Williams K.H."/>
            <person name="Banfield J.F."/>
        </authorList>
    </citation>
    <scope>NUCLEOTIDE SEQUENCE [LARGE SCALE GENOMIC DNA]</scope>
</reference>
<dbReference type="PROSITE" id="PS01047">
    <property type="entry name" value="HMA_1"/>
    <property type="match status" value="1"/>
</dbReference>
<feature type="transmembrane region" description="Helical" evidence="2">
    <location>
        <begin position="285"/>
        <end position="308"/>
    </location>
</feature>
<protein>
    <recommendedName>
        <fullName evidence="3">HMA domain-containing protein</fullName>
    </recommendedName>
</protein>
<dbReference type="PANTHER" id="PTHR42208">
    <property type="entry name" value="HEAVY METAL TRANSPORTER-RELATED"/>
    <property type="match status" value="1"/>
</dbReference>
<feature type="transmembrane region" description="Helical" evidence="2">
    <location>
        <begin position="82"/>
        <end position="100"/>
    </location>
</feature>
<feature type="transmembrane region" description="Helical" evidence="2">
    <location>
        <begin position="315"/>
        <end position="332"/>
    </location>
</feature>
<feature type="transmembrane region" description="Helical" evidence="2">
    <location>
        <begin position="252"/>
        <end position="273"/>
    </location>
</feature>
<dbReference type="InterPro" id="IPR028096">
    <property type="entry name" value="EfeO_Cupredoxin"/>
</dbReference>
<dbReference type="GO" id="GO:0046872">
    <property type="term" value="F:metal ion binding"/>
    <property type="evidence" value="ECO:0007669"/>
    <property type="project" value="UniProtKB-KW"/>
</dbReference>
<accession>A0A0G1DK86</accession>
<dbReference type="InterPro" id="IPR039447">
    <property type="entry name" value="UreH-like_TM_dom"/>
</dbReference>
<dbReference type="Gene3D" id="3.30.70.100">
    <property type="match status" value="1"/>
</dbReference>
<evidence type="ECO:0000313" key="5">
    <source>
        <dbReference type="Proteomes" id="UP000034894"/>
    </source>
</evidence>
<evidence type="ECO:0000256" key="1">
    <source>
        <dbReference type="ARBA" id="ARBA00022723"/>
    </source>
</evidence>
<name>A0A0G1DK86_9BACT</name>
<organism evidence="4 5">
    <name type="scientific">Candidatus Gottesmanbacteria bacterium GW2011_GWA2_43_14</name>
    <dbReference type="NCBI Taxonomy" id="1618443"/>
    <lineage>
        <taxon>Bacteria</taxon>
        <taxon>Candidatus Gottesmaniibacteriota</taxon>
    </lineage>
</organism>
<feature type="transmembrane region" description="Helical" evidence="2">
    <location>
        <begin position="166"/>
        <end position="186"/>
    </location>
</feature>
<keyword evidence="2" id="KW-1133">Transmembrane helix</keyword>
<keyword evidence="2" id="KW-0812">Transmembrane</keyword>
<dbReference type="AlphaFoldDB" id="A0A0G1DK86"/>
<dbReference type="PATRIC" id="fig|1618443.3.peg.792"/>
<evidence type="ECO:0000313" key="4">
    <source>
        <dbReference type="EMBL" id="KKS97992.1"/>
    </source>
</evidence>
<dbReference type="InterPro" id="IPR036163">
    <property type="entry name" value="HMA_dom_sf"/>
</dbReference>
<dbReference type="Gene3D" id="2.60.40.420">
    <property type="entry name" value="Cupredoxins - blue copper proteins"/>
    <property type="match status" value="2"/>
</dbReference>
<dbReference type="Pfam" id="PF13386">
    <property type="entry name" value="DsbD_2"/>
    <property type="match status" value="1"/>
</dbReference>
<comment type="caution">
    <text evidence="4">The sequence shown here is derived from an EMBL/GenBank/DDBJ whole genome shotgun (WGS) entry which is preliminary data.</text>
</comment>